<evidence type="ECO:0000313" key="2">
    <source>
        <dbReference type="WBParaSite" id="ALUE_0000998601-mRNA-1"/>
    </source>
</evidence>
<organism evidence="1 2">
    <name type="scientific">Ascaris lumbricoides</name>
    <name type="common">Giant roundworm</name>
    <dbReference type="NCBI Taxonomy" id="6252"/>
    <lineage>
        <taxon>Eukaryota</taxon>
        <taxon>Metazoa</taxon>
        <taxon>Ecdysozoa</taxon>
        <taxon>Nematoda</taxon>
        <taxon>Chromadorea</taxon>
        <taxon>Rhabditida</taxon>
        <taxon>Spirurina</taxon>
        <taxon>Ascaridomorpha</taxon>
        <taxon>Ascaridoidea</taxon>
        <taxon>Ascarididae</taxon>
        <taxon>Ascaris</taxon>
    </lineage>
</organism>
<dbReference type="WBParaSite" id="ALUE_0000998601-mRNA-1">
    <property type="protein sequence ID" value="ALUE_0000998601-mRNA-1"/>
    <property type="gene ID" value="ALUE_0000998601"/>
</dbReference>
<protein>
    <submittedName>
        <fullName evidence="2">Transcriptional regulator</fullName>
    </submittedName>
</protein>
<dbReference type="AlphaFoldDB" id="A0A0M3I173"/>
<keyword evidence="1" id="KW-1185">Reference proteome</keyword>
<dbReference type="Proteomes" id="UP000036681">
    <property type="component" value="Unplaced"/>
</dbReference>
<name>A0A0M3I173_ASCLU</name>
<sequence>MRSFRNLAVQDLLILKKKLATTDERAVIYVPEGHIQRDHYDYLRYMPKTNLQKAAKPNMRTKRTFGWLDEWIIATSKRK</sequence>
<reference evidence="2" key="1">
    <citation type="submission" date="2017-02" db="UniProtKB">
        <authorList>
            <consortium name="WormBaseParasite"/>
        </authorList>
    </citation>
    <scope>IDENTIFICATION</scope>
</reference>
<proteinExistence type="predicted"/>
<evidence type="ECO:0000313" key="1">
    <source>
        <dbReference type="Proteomes" id="UP000036681"/>
    </source>
</evidence>
<accession>A0A0M3I173</accession>